<dbReference type="Pfam" id="PF13238">
    <property type="entry name" value="AAA_18"/>
    <property type="match status" value="1"/>
</dbReference>
<dbReference type="GO" id="GO:0016301">
    <property type="term" value="F:kinase activity"/>
    <property type="evidence" value="ECO:0007669"/>
    <property type="project" value="UniProtKB-KW"/>
</dbReference>
<organism evidence="1">
    <name type="scientific">Phallusia mammillata</name>
    <dbReference type="NCBI Taxonomy" id="59560"/>
    <lineage>
        <taxon>Eukaryota</taxon>
        <taxon>Metazoa</taxon>
        <taxon>Chordata</taxon>
        <taxon>Tunicata</taxon>
        <taxon>Ascidiacea</taxon>
        <taxon>Phlebobranchia</taxon>
        <taxon>Ascidiidae</taxon>
        <taxon>Phallusia</taxon>
    </lineage>
</organism>
<proteinExistence type="evidence at transcript level"/>
<evidence type="ECO:0000313" key="1">
    <source>
        <dbReference type="EMBL" id="CAB3227266.1"/>
    </source>
</evidence>
<reference evidence="1" key="1">
    <citation type="submission" date="2020-04" db="EMBL/GenBank/DDBJ databases">
        <authorList>
            <person name="Neveu A P."/>
        </authorList>
    </citation>
    <scope>NUCLEOTIDE SEQUENCE</scope>
    <source>
        <tissue evidence="1">Whole embryo</tissue>
    </source>
</reference>
<protein>
    <submittedName>
        <fullName evidence="1">Nicotinamide riboside kinase 1-like</fullName>
    </submittedName>
</protein>
<name>A0A6F9D7L3_9ASCI</name>
<accession>A0A6F9D7L3</accession>
<keyword evidence="1" id="KW-0418">Kinase</keyword>
<dbReference type="AlphaFoldDB" id="A0A6F9D7L3"/>
<dbReference type="PANTHER" id="PTHR10285">
    <property type="entry name" value="URIDINE KINASE"/>
    <property type="match status" value="1"/>
</dbReference>
<dbReference type="Gene3D" id="3.40.50.300">
    <property type="entry name" value="P-loop containing nucleotide triphosphate hydrolases"/>
    <property type="match status" value="1"/>
</dbReference>
<dbReference type="InterPro" id="IPR027417">
    <property type="entry name" value="P-loop_NTPase"/>
</dbReference>
<gene>
    <name evidence="1" type="primary">C9orf95</name>
</gene>
<dbReference type="SUPFAM" id="SSF52540">
    <property type="entry name" value="P-loop containing nucleoside triphosphate hydrolases"/>
    <property type="match status" value="1"/>
</dbReference>
<dbReference type="EMBL" id="LR783520">
    <property type="protein sequence ID" value="CAB3227266.1"/>
    <property type="molecule type" value="mRNA"/>
</dbReference>
<sequence>MVLVIGISGVTNGGKTSITNELKKRWKKQFVLHTVHQDDYYKDEADIAVDPQNGLLQWDVPEAFHMVQMKAAIKESILKLEQSPSQTILIVEGILLFCDSDLNKMFDRRYFLTLPLDEAKLRRGNRVYEPPDVPGLFEKHVWPMYLHYKRQMEKYVENVVILDGTNDFKTVVDSVQSDVVQFLQ</sequence>
<keyword evidence="1" id="KW-0808">Transferase</keyword>